<keyword evidence="2" id="KW-0238">DNA-binding</keyword>
<dbReference type="InterPro" id="IPR000524">
    <property type="entry name" value="Tscrpt_reg_HTH_GntR"/>
</dbReference>
<dbReference type="Gene3D" id="1.20.120.530">
    <property type="entry name" value="GntR ligand-binding domain-like"/>
    <property type="match status" value="1"/>
</dbReference>
<dbReference type="Pfam" id="PF00392">
    <property type="entry name" value="GntR"/>
    <property type="match status" value="1"/>
</dbReference>
<dbReference type="Proteomes" id="UP001209681">
    <property type="component" value="Unassembled WGS sequence"/>
</dbReference>
<dbReference type="SMART" id="SM00895">
    <property type="entry name" value="FCD"/>
    <property type="match status" value="1"/>
</dbReference>
<evidence type="ECO:0000259" key="4">
    <source>
        <dbReference type="PROSITE" id="PS50949"/>
    </source>
</evidence>
<sequence length="214" mass="24495">MRIRSLAEQARAGLEKMIVFNELEAQRLYTEKQLAMRLGLGRTPVREALQRLSHDRMVEVHARRGIQVAPLTVKDQLRVLEVRRAIEGACVQHAAMRATEEQKIQMLVLGKGIMEAAMLDDDAEVLNCLREIHDCLVTATQNLFFAQAMSPLLSRSRRFWFMNKGAADSRRGALLYHRVLCSVSRGDCEMAKKASRDLMDYLKFFAESRQDSER</sequence>
<gene>
    <name evidence="5" type="ORF">OOT00_02300</name>
</gene>
<dbReference type="SUPFAM" id="SSF46785">
    <property type="entry name" value="Winged helix' DNA-binding domain"/>
    <property type="match status" value="1"/>
</dbReference>
<dbReference type="SUPFAM" id="SSF48008">
    <property type="entry name" value="GntR ligand-binding domain-like"/>
    <property type="match status" value="1"/>
</dbReference>
<dbReference type="InterPro" id="IPR011711">
    <property type="entry name" value="GntR_C"/>
</dbReference>
<dbReference type="PANTHER" id="PTHR43537:SF49">
    <property type="entry name" value="TRANSCRIPTIONAL REGULATORY PROTEIN"/>
    <property type="match status" value="1"/>
</dbReference>
<dbReference type="CDD" id="cd07377">
    <property type="entry name" value="WHTH_GntR"/>
    <property type="match status" value="1"/>
</dbReference>
<reference evidence="5 6" key="1">
    <citation type="submission" date="2022-11" db="EMBL/GenBank/DDBJ databases">
        <title>Desulfobotulus tamanensis H1 sp. nov. - anaerobic, alkaliphilic, sulphate reducing bacterium isolated from terrestrial mud volcano.</title>
        <authorList>
            <person name="Frolova A."/>
            <person name="Merkel A.Y."/>
            <person name="Slobodkin A.I."/>
        </authorList>
    </citation>
    <scope>NUCLEOTIDE SEQUENCE [LARGE SCALE GENOMIC DNA]</scope>
    <source>
        <strain evidence="5 6">H1</strain>
    </source>
</reference>
<dbReference type="SMART" id="SM00345">
    <property type="entry name" value="HTH_GNTR"/>
    <property type="match status" value="1"/>
</dbReference>
<dbReference type="Pfam" id="PF07729">
    <property type="entry name" value="FCD"/>
    <property type="match status" value="1"/>
</dbReference>
<feature type="domain" description="HTH gntR-type" evidence="4">
    <location>
        <begin position="4"/>
        <end position="71"/>
    </location>
</feature>
<dbReference type="EMBL" id="JAPFPW010000002">
    <property type="protein sequence ID" value="MCW7752815.1"/>
    <property type="molecule type" value="Genomic_DNA"/>
</dbReference>
<evidence type="ECO:0000256" key="1">
    <source>
        <dbReference type="ARBA" id="ARBA00023015"/>
    </source>
</evidence>
<keyword evidence="6" id="KW-1185">Reference proteome</keyword>
<dbReference type="RefSeq" id="WP_265423677.1">
    <property type="nucleotide sequence ID" value="NZ_JAPFPW010000002.1"/>
</dbReference>
<organism evidence="5 6">
    <name type="scientific">Desulfobotulus pelophilus</name>
    <dbReference type="NCBI Taxonomy" id="2823377"/>
    <lineage>
        <taxon>Bacteria</taxon>
        <taxon>Pseudomonadati</taxon>
        <taxon>Thermodesulfobacteriota</taxon>
        <taxon>Desulfobacteria</taxon>
        <taxon>Desulfobacterales</taxon>
        <taxon>Desulfobacteraceae</taxon>
        <taxon>Desulfobotulus</taxon>
    </lineage>
</organism>
<evidence type="ECO:0000313" key="5">
    <source>
        <dbReference type="EMBL" id="MCW7752815.1"/>
    </source>
</evidence>
<dbReference type="InterPro" id="IPR036388">
    <property type="entry name" value="WH-like_DNA-bd_sf"/>
</dbReference>
<dbReference type="Gene3D" id="1.10.10.10">
    <property type="entry name" value="Winged helix-like DNA-binding domain superfamily/Winged helix DNA-binding domain"/>
    <property type="match status" value="1"/>
</dbReference>
<dbReference type="PANTHER" id="PTHR43537">
    <property type="entry name" value="TRANSCRIPTIONAL REGULATOR, GNTR FAMILY"/>
    <property type="match status" value="1"/>
</dbReference>
<dbReference type="InterPro" id="IPR008920">
    <property type="entry name" value="TF_FadR/GntR_C"/>
</dbReference>
<evidence type="ECO:0000256" key="2">
    <source>
        <dbReference type="ARBA" id="ARBA00023125"/>
    </source>
</evidence>
<keyword evidence="1" id="KW-0805">Transcription regulation</keyword>
<keyword evidence="3" id="KW-0804">Transcription</keyword>
<dbReference type="InterPro" id="IPR036390">
    <property type="entry name" value="WH_DNA-bd_sf"/>
</dbReference>
<name>A0ABT3N5T5_9BACT</name>
<protein>
    <submittedName>
        <fullName evidence="5">GntR family transcriptional regulator</fullName>
    </submittedName>
</protein>
<comment type="caution">
    <text evidence="5">The sequence shown here is derived from an EMBL/GenBank/DDBJ whole genome shotgun (WGS) entry which is preliminary data.</text>
</comment>
<proteinExistence type="predicted"/>
<dbReference type="PROSITE" id="PS50949">
    <property type="entry name" value="HTH_GNTR"/>
    <property type="match status" value="1"/>
</dbReference>
<evidence type="ECO:0000256" key="3">
    <source>
        <dbReference type="ARBA" id="ARBA00023163"/>
    </source>
</evidence>
<evidence type="ECO:0000313" key="6">
    <source>
        <dbReference type="Proteomes" id="UP001209681"/>
    </source>
</evidence>
<accession>A0ABT3N5T5</accession>